<sequence length="61" mass="6640">MAQSTAVIQRRSDEKRGVRPKGYKLPVETIELIATLSAQTGQPQSAIIAEAVRLYASALQK</sequence>
<reference evidence="3" key="2">
    <citation type="submission" date="2018-08" db="EMBL/GenBank/DDBJ databases">
        <authorList>
            <consortium name="GenomeTrakr network: Whole genome sequencing for foodborne pathogen traceback"/>
        </authorList>
    </citation>
    <scope>NUCLEOTIDE SEQUENCE [LARGE SCALE GENOMIC DNA]</scope>
    <source>
        <strain evidence="3">FMA0132</strain>
    </source>
</reference>
<organism evidence="2">
    <name type="scientific">Salmonella diarizonae</name>
    <dbReference type="NCBI Taxonomy" id="59204"/>
    <lineage>
        <taxon>Bacteria</taxon>
        <taxon>Pseudomonadati</taxon>
        <taxon>Pseudomonadota</taxon>
        <taxon>Gammaproteobacteria</taxon>
        <taxon>Enterobacterales</taxon>
        <taxon>Enterobacteriaceae</taxon>
        <taxon>Salmonella</taxon>
    </lineage>
</organism>
<dbReference type="EMBL" id="RSHK01000037">
    <property type="protein sequence ID" value="MIE72545.1"/>
    <property type="molecule type" value="Genomic_DNA"/>
</dbReference>
<evidence type="ECO:0000256" key="1">
    <source>
        <dbReference type="SAM" id="MobiDB-lite"/>
    </source>
</evidence>
<reference evidence="2" key="1">
    <citation type="submission" date="2018-05" db="EMBL/GenBank/DDBJ databases">
        <authorList>
            <person name="Ashton P.M."/>
            <person name="Dallman T."/>
            <person name="Nair S."/>
            <person name="De Pinna E."/>
            <person name="Peters T."/>
            <person name="Grant K."/>
        </authorList>
    </citation>
    <scope>NUCLEOTIDE SEQUENCE [LARGE SCALE GENOMIC DNA]</scope>
    <source>
        <strain evidence="2">474878</strain>
    </source>
</reference>
<gene>
    <name evidence="2" type="ORF">DLB95_24440</name>
    <name evidence="3" type="ORF">EL06_24950</name>
</gene>
<dbReference type="AlphaFoldDB" id="A0A402NQC2"/>
<dbReference type="Proteomes" id="UP000839781">
    <property type="component" value="Unassembled WGS sequence"/>
</dbReference>
<evidence type="ECO:0000313" key="2">
    <source>
        <dbReference type="EMBL" id="ECJ4380275.1"/>
    </source>
</evidence>
<accession>A0A402NQC2</accession>
<evidence type="ECO:0000313" key="3">
    <source>
        <dbReference type="EMBL" id="MIE72545.1"/>
    </source>
</evidence>
<proteinExistence type="predicted"/>
<dbReference type="EMBL" id="AAIYJF010000029">
    <property type="protein sequence ID" value="ECJ4380275.1"/>
    <property type="molecule type" value="Genomic_DNA"/>
</dbReference>
<protein>
    <submittedName>
        <fullName evidence="2">Ribbon-helix-helix protein, CopG family</fullName>
    </submittedName>
</protein>
<name>A0A402NQC2_SALDZ</name>
<feature type="region of interest" description="Disordered" evidence="1">
    <location>
        <begin position="1"/>
        <end position="20"/>
    </location>
</feature>
<dbReference type="Proteomes" id="UP000885362">
    <property type="component" value="Unassembled WGS sequence"/>
</dbReference>
<comment type="caution">
    <text evidence="2">The sequence shown here is derived from an EMBL/GenBank/DDBJ whole genome shotgun (WGS) entry which is preliminary data.</text>
</comment>